<sequence length="216" mass="23841">MSAEKKGPGRTRCFLALSLPKTAVSAMAALQDRLKKKRRNARPNARPKISRNINPNIKWTRPGNIHITLKFLGDITDDQQALVRTALSQAVRKAASFSLSARGLGFFPGVRTPRIIWTAFEGDARELIGFQGIMEKGLKEKGLTFSGAGQKPFKPHATLGRIKAKMPIRDAAALLEEGRSFQTPSFTCSDVVLFQSDLKKTGPVYTPLHIWRLADS</sequence>
<reference evidence="5" key="1">
    <citation type="submission" date="2019-01" db="EMBL/GenBank/DDBJ databases">
        <authorList>
            <consortium name="Genoscope - CEA"/>
            <person name="William W."/>
        </authorList>
    </citation>
    <scope>NUCLEOTIDE SEQUENCE</scope>
    <source>
        <strain evidence="5">CR-1</strain>
    </source>
</reference>
<dbReference type="EC" id="3.1.4.58" evidence="2"/>
<feature type="active site" description="Proton acceptor" evidence="2">
    <location>
        <position position="156"/>
    </location>
</feature>
<evidence type="ECO:0000313" key="5">
    <source>
        <dbReference type="EMBL" id="VEN72663.1"/>
    </source>
</evidence>
<feature type="domain" description="Phosphoesterase HXTX" evidence="4">
    <location>
        <begin position="130"/>
        <end position="205"/>
    </location>
</feature>
<evidence type="ECO:0000256" key="3">
    <source>
        <dbReference type="SAM" id="MobiDB-lite"/>
    </source>
</evidence>
<comment type="function">
    <text evidence="2">Hydrolyzes RNA 2',3'-cyclic phosphodiester to an RNA 2'-phosphomonoester.</text>
</comment>
<accession>A0A484HHK3</accession>
<keyword evidence="1 2" id="KW-0378">Hydrolase</keyword>
<dbReference type="InterPro" id="IPR014051">
    <property type="entry name" value="Phosphoesterase_HXTX"/>
</dbReference>
<dbReference type="InterPro" id="IPR009097">
    <property type="entry name" value="Cyclic_Pdiesterase"/>
</dbReference>
<gene>
    <name evidence="5" type="ORF">EPICR_10162</name>
</gene>
<feature type="short sequence motif" description="HXTX 2" evidence="2">
    <location>
        <begin position="156"/>
        <end position="159"/>
    </location>
</feature>
<evidence type="ECO:0000256" key="2">
    <source>
        <dbReference type="HAMAP-Rule" id="MF_01940"/>
    </source>
</evidence>
<feature type="region of interest" description="Disordered" evidence="3">
    <location>
        <begin position="35"/>
        <end position="55"/>
    </location>
</feature>
<dbReference type="Pfam" id="PF02834">
    <property type="entry name" value="LigT_PEase"/>
    <property type="match status" value="2"/>
</dbReference>
<dbReference type="SUPFAM" id="SSF55144">
    <property type="entry name" value="LigT-like"/>
    <property type="match status" value="1"/>
</dbReference>
<dbReference type="AlphaFoldDB" id="A0A484HHK3"/>
<feature type="domain" description="Phosphoesterase HXTX" evidence="4">
    <location>
        <begin position="55"/>
        <end position="117"/>
    </location>
</feature>
<dbReference type="GO" id="GO:0004113">
    <property type="term" value="F:2',3'-cyclic-nucleotide 3'-phosphodiesterase activity"/>
    <property type="evidence" value="ECO:0007669"/>
    <property type="project" value="InterPro"/>
</dbReference>
<dbReference type="PANTHER" id="PTHR35561:SF1">
    <property type="entry name" value="RNA 2',3'-CYCLIC PHOSPHODIESTERASE"/>
    <property type="match status" value="1"/>
</dbReference>
<dbReference type="InterPro" id="IPR004175">
    <property type="entry name" value="RNA_CPDase"/>
</dbReference>
<dbReference type="PANTHER" id="PTHR35561">
    <property type="entry name" value="RNA 2',3'-CYCLIC PHOSPHODIESTERASE"/>
    <property type="match status" value="1"/>
</dbReference>
<protein>
    <recommendedName>
        <fullName evidence="2">RNA 2',3'-cyclic phosphodiesterase</fullName>
        <shortName evidence="2">RNA 2',3'-CPDase</shortName>
        <ecNumber evidence="2">3.1.4.58</ecNumber>
    </recommendedName>
</protein>
<dbReference type="HAMAP" id="MF_01940">
    <property type="entry name" value="RNA_CPDase"/>
    <property type="match status" value="1"/>
</dbReference>
<comment type="similarity">
    <text evidence="2">Belongs to the 2H phosphoesterase superfamily. ThpR family.</text>
</comment>
<comment type="catalytic activity">
    <reaction evidence="2">
        <text>a 3'-end 2',3'-cyclophospho-ribonucleotide-RNA + H2O = a 3'-end 2'-phospho-ribonucleotide-RNA + H(+)</text>
        <dbReference type="Rhea" id="RHEA:11828"/>
        <dbReference type="Rhea" id="RHEA-COMP:10464"/>
        <dbReference type="Rhea" id="RHEA-COMP:17353"/>
        <dbReference type="ChEBI" id="CHEBI:15377"/>
        <dbReference type="ChEBI" id="CHEBI:15378"/>
        <dbReference type="ChEBI" id="CHEBI:83064"/>
        <dbReference type="ChEBI" id="CHEBI:173113"/>
        <dbReference type="EC" id="3.1.4.58"/>
    </reaction>
</comment>
<dbReference type="NCBIfam" id="TIGR02258">
    <property type="entry name" value="2_5_ligase"/>
    <property type="match status" value="1"/>
</dbReference>
<evidence type="ECO:0000256" key="1">
    <source>
        <dbReference type="ARBA" id="ARBA00022801"/>
    </source>
</evidence>
<organism evidence="5">
    <name type="scientific">uncultured Desulfobacteraceae bacterium</name>
    <dbReference type="NCBI Taxonomy" id="218296"/>
    <lineage>
        <taxon>Bacteria</taxon>
        <taxon>Pseudomonadati</taxon>
        <taxon>Thermodesulfobacteriota</taxon>
        <taxon>Desulfobacteria</taxon>
        <taxon>Desulfobacterales</taxon>
        <taxon>Desulfobacteraceae</taxon>
        <taxon>environmental samples</taxon>
    </lineage>
</organism>
<dbReference type="EMBL" id="CAACVI010000001">
    <property type="protein sequence ID" value="VEN72663.1"/>
    <property type="molecule type" value="Genomic_DNA"/>
</dbReference>
<name>A0A484HHK3_9BACT</name>
<proteinExistence type="inferred from homology"/>
<feature type="active site" description="Proton donor" evidence="2">
    <location>
        <position position="66"/>
    </location>
</feature>
<dbReference type="GO" id="GO:0008664">
    <property type="term" value="F:RNA 2',3'-cyclic 3'-phosphodiesterase activity"/>
    <property type="evidence" value="ECO:0007669"/>
    <property type="project" value="UniProtKB-EC"/>
</dbReference>
<feature type="short sequence motif" description="HXTX 1" evidence="2">
    <location>
        <begin position="66"/>
        <end position="69"/>
    </location>
</feature>
<evidence type="ECO:0000259" key="4">
    <source>
        <dbReference type="Pfam" id="PF02834"/>
    </source>
</evidence>
<dbReference type="Gene3D" id="3.90.1140.10">
    <property type="entry name" value="Cyclic phosphodiesterase"/>
    <property type="match status" value="1"/>
</dbReference>